<accession>A0A137ZD57</accession>
<reference evidence="1 2" key="1">
    <citation type="submission" date="2016-02" db="EMBL/GenBank/DDBJ databases">
        <authorList>
            <person name="Teng J.L."/>
            <person name="Tang Y."/>
            <person name="Huang Y."/>
            <person name="Guo F."/>
            <person name="Wei W."/>
            <person name="Chen J.H."/>
            <person name="Wong S.Y."/>
            <person name="Lau S.K."/>
            <person name="Woo P.C."/>
        </authorList>
    </citation>
    <scope>NUCLEOTIDE SEQUENCE [LARGE SCALE GENOMIC DNA]</scope>
    <source>
        <strain evidence="1 2">JCM 13375</strain>
    </source>
</reference>
<name>A0A137ZD57_9ACTN</name>
<evidence type="ECO:0000313" key="2">
    <source>
        <dbReference type="Proteomes" id="UP000070409"/>
    </source>
</evidence>
<protein>
    <submittedName>
        <fullName evidence="1">Uncharacterized protein</fullName>
    </submittedName>
</protein>
<dbReference type="Proteomes" id="UP000070409">
    <property type="component" value="Unassembled WGS sequence"/>
</dbReference>
<sequence>MCSPVYRVAILRGDTFFTAVASEEPDIGGPRQRRFRSDVIPPSARFHNLAGPLQNLSNATILKTLCWLHVDDDWAGISIKKEIRNVTPLGTVDLRHEKKGLRDDATDSFIEVRKHQIGEF</sequence>
<dbReference type="EMBL" id="LSRE01000021">
    <property type="protein sequence ID" value="KXO96133.1"/>
    <property type="molecule type" value="Genomic_DNA"/>
</dbReference>
<keyword evidence="2" id="KW-1185">Reference proteome</keyword>
<comment type="caution">
    <text evidence="1">The sequence shown here is derived from an EMBL/GenBank/DDBJ whole genome shotgun (WGS) entry which is preliminary data.</text>
</comment>
<gene>
    <name evidence="1" type="ORF">AXK61_23450</name>
</gene>
<proteinExistence type="predicted"/>
<evidence type="ECO:0000313" key="1">
    <source>
        <dbReference type="EMBL" id="KXO96133.1"/>
    </source>
</evidence>
<organism evidence="1 2">
    <name type="scientific">Tsukamurella pseudospumae</name>
    <dbReference type="NCBI Taxonomy" id="239498"/>
    <lineage>
        <taxon>Bacteria</taxon>
        <taxon>Bacillati</taxon>
        <taxon>Actinomycetota</taxon>
        <taxon>Actinomycetes</taxon>
        <taxon>Mycobacteriales</taxon>
        <taxon>Tsukamurellaceae</taxon>
        <taxon>Tsukamurella</taxon>
    </lineage>
</organism>